<protein>
    <submittedName>
        <fullName evidence="1">Uncharacterized protein</fullName>
    </submittedName>
</protein>
<dbReference type="EMBL" id="BART01022512">
    <property type="protein sequence ID" value="GAG97326.1"/>
    <property type="molecule type" value="Genomic_DNA"/>
</dbReference>
<dbReference type="AlphaFoldDB" id="X1DLN7"/>
<comment type="caution">
    <text evidence="1">The sequence shown here is derived from an EMBL/GenBank/DDBJ whole genome shotgun (WGS) entry which is preliminary data.</text>
</comment>
<reference evidence="1" key="1">
    <citation type="journal article" date="2014" name="Front. Microbiol.">
        <title>High frequency of phylogenetically diverse reductive dehalogenase-homologous genes in deep subseafloor sedimentary metagenomes.</title>
        <authorList>
            <person name="Kawai M."/>
            <person name="Futagami T."/>
            <person name="Toyoda A."/>
            <person name="Takaki Y."/>
            <person name="Nishi S."/>
            <person name="Hori S."/>
            <person name="Arai W."/>
            <person name="Tsubouchi T."/>
            <person name="Morono Y."/>
            <person name="Uchiyama I."/>
            <person name="Ito T."/>
            <person name="Fujiyama A."/>
            <person name="Inagaki F."/>
            <person name="Takami H."/>
        </authorList>
    </citation>
    <scope>NUCLEOTIDE SEQUENCE</scope>
    <source>
        <strain evidence="1">Expedition CK06-06</strain>
    </source>
</reference>
<name>X1DLN7_9ZZZZ</name>
<organism evidence="1">
    <name type="scientific">marine sediment metagenome</name>
    <dbReference type="NCBI Taxonomy" id="412755"/>
    <lineage>
        <taxon>unclassified sequences</taxon>
        <taxon>metagenomes</taxon>
        <taxon>ecological metagenomes</taxon>
    </lineage>
</organism>
<evidence type="ECO:0000313" key="1">
    <source>
        <dbReference type="EMBL" id="GAG97326.1"/>
    </source>
</evidence>
<feature type="non-terminal residue" evidence="1">
    <location>
        <position position="118"/>
    </location>
</feature>
<sequence>MGGPSAEIVSNCISKYLNIIDYIALLNTAKKYNSFNKTEYWKNVLNSRYPGYFKIMYKTKCTANIIKELIYSIELYEKMKNVKIEEKKKKHNDRLFSIVINYDKEFEVSISEIFAISC</sequence>
<proteinExistence type="predicted"/>
<accession>X1DLN7</accession>
<gene>
    <name evidence="1" type="ORF">S01H4_41199</name>
</gene>